<sequence>MKFVFLLLLYTLLKSAICEIKELSYHEFHRMLTTEKKDPKKIYAFDSKPNFKNVNYFQDFLHLKTDVDFVLYVYAKWDTDSKYCLRCGSWGKHTRDNLITVFREVARIIAENKIKIDFYTFNIDNAKELCNFMNIKTLPVILYVSSVHKKKYNSLLYKALSSSKDVKISNAFRYNGDMYCYDYIVEWIEAHHYFTRGVLLVKKLFQWKKK</sequence>
<dbReference type="VEuPathDB" id="PlasmoDB:PCYB_082350"/>
<gene>
    <name evidence="2" type="ORF">PCYB_082350</name>
</gene>
<dbReference type="OrthoDB" id="373635at2759"/>
<evidence type="ECO:0000313" key="3">
    <source>
        <dbReference type="Proteomes" id="UP000006319"/>
    </source>
</evidence>
<dbReference type="GeneID" id="14692424"/>
<keyword evidence="1" id="KW-0732">Signal</keyword>
<dbReference type="AlphaFoldDB" id="K6USB9"/>
<dbReference type="Proteomes" id="UP000006319">
    <property type="component" value="Chromosome 8"/>
</dbReference>
<name>K6USB9_PLACD</name>
<dbReference type="PhylomeDB" id="K6USB9"/>
<dbReference type="eggNOG" id="ENOG502SCCT">
    <property type="taxonomic scope" value="Eukaryota"/>
</dbReference>
<organism evidence="2 3">
    <name type="scientific">Plasmodium cynomolgi (strain B)</name>
    <dbReference type="NCBI Taxonomy" id="1120755"/>
    <lineage>
        <taxon>Eukaryota</taxon>
        <taxon>Sar</taxon>
        <taxon>Alveolata</taxon>
        <taxon>Apicomplexa</taxon>
        <taxon>Aconoidasida</taxon>
        <taxon>Haemosporida</taxon>
        <taxon>Plasmodiidae</taxon>
        <taxon>Plasmodium</taxon>
        <taxon>Plasmodium (Plasmodium)</taxon>
    </lineage>
</organism>
<dbReference type="EMBL" id="DF157100">
    <property type="protein sequence ID" value="GAB66074.1"/>
    <property type="molecule type" value="Genomic_DNA"/>
</dbReference>
<reference evidence="2 3" key="1">
    <citation type="journal article" date="2012" name="Nat. Genet.">
        <title>Plasmodium cynomolgi genome sequences provide insight into Plasmodium vivax and the monkey malaria clade.</title>
        <authorList>
            <person name="Tachibana S."/>
            <person name="Sullivan S.A."/>
            <person name="Kawai S."/>
            <person name="Nakamura S."/>
            <person name="Kim H.R."/>
            <person name="Goto N."/>
            <person name="Arisue N."/>
            <person name="Palacpac N.M.Q."/>
            <person name="Honma H."/>
            <person name="Yagi M."/>
            <person name="Tougan T."/>
            <person name="Katakai Y."/>
            <person name="Kaneko O."/>
            <person name="Mita T."/>
            <person name="Kita K."/>
            <person name="Yasutomi Y."/>
            <person name="Sutton P.L."/>
            <person name="Shakhbatyan R."/>
            <person name="Horii T."/>
            <person name="Yasunaga T."/>
            <person name="Barnwell J.W."/>
            <person name="Escalante A.A."/>
            <person name="Carlton J.M."/>
            <person name="Tanabe K."/>
        </authorList>
    </citation>
    <scope>NUCLEOTIDE SEQUENCE [LARGE SCALE GENOMIC DNA]</scope>
    <source>
        <strain evidence="2 3">B</strain>
    </source>
</reference>
<dbReference type="KEGG" id="pcy:PCYB_082350"/>
<proteinExistence type="predicted"/>
<evidence type="ECO:0000313" key="2">
    <source>
        <dbReference type="EMBL" id="GAB66074.1"/>
    </source>
</evidence>
<keyword evidence="3" id="KW-1185">Reference proteome</keyword>
<feature type="signal peptide" evidence="1">
    <location>
        <begin position="1"/>
        <end position="18"/>
    </location>
</feature>
<feature type="chain" id="PRO_5003895116" description="Thioredoxin domain-containing protein" evidence="1">
    <location>
        <begin position="19"/>
        <end position="210"/>
    </location>
</feature>
<evidence type="ECO:0000256" key="1">
    <source>
        <dbReference type="SAM" id="SignalP"/>
    </source>
</evidence>
<dbReference type="RefSeq" id="XP_004222021.1">
    <property type="nucleotide sequence ID" value="XM_004221973.1"/>
</dbReference>
<dbReference type="OMA" id="WDADSNN"/>
<evidence type="ECO:0008006" key="4">
    <source>
        <dbReference type="Google" id="ProtNLM"/>
    </source>
</evidence>
<accession>K6USB9</accession>
<dbReference type="Gene3D" id="3.40.30.10">
    <property type="entry name" value="Glutaredoxin"/>
    <property type="match status" value="1"/>
</dbReference>
<protein>
    <recommendedName>
        <fullName evidence="4">Thioredoxin domain-containing protein</fullName>
    </recommendedName>
</protein>